<feature type="compositionally biased region" description="Low complexity" evidence="1">
    <location>
        <begin position="183"/>
        <end position="199"/>
    </location>
</feature>
<evidence type="ECO:0000256" key="2">
    <source>
        <dbReference type="SAM" id="SignalP"/>
    </source>
</evidence>
<keyword evidence="4" id="KW-1185">Reference proteome</keyword>
<name>A0A1Z5IQZ9_9LACO</name>
<organism evidence="3 4">
    <name type="scientific">Secundilactobacillus pentosiphilus</name>
    <dbReference type="NCBI Taxonomy" id="1714682"/>
    <lineage>
        <taxon>Bacteria</taxon>
        <taxon>Bacillati</taxon>
        <taxon>Bacillota</taxon>
        <taxon>Bacilli</taxon>
        <taxon>Lactobacillales</taxon>
        <taxon>Lactobacillaceae</taxon>
        <taxon>Secundilactobacillus</taxon>
    </lineage>
</organism>
<comment type="caution">
    <text evidence="3">The sequence shown here is derived from an EMBL/GenBank/DDBJ whole genome shotgun (WGS) entry which is preliminary data.</text>
</comment>
<evidence type="ECO:0000256" key="1">
    <source>
        <dbReference type="SAM" id="MobiDB-lite"/>
    </source>
</evidence>
<evidence type="ECO:0008006" key="5">
    <source>
        <dbReference type="Google" id="ProtNLM"/>
    </source>
</evidence>
<dbReference type="AlphaFoldDB" id="A0A1Z5IQZ9"/>
<evidence type="ECO:0000313" key="3">
    <source>
        <dbReference type="EMBL" id="GAX04193.1"/>
    </source>
</evidence>
<evidence type="ECO:0000313" key="4">
    <source>
        <dbReference type="Proteomes" id="UP000198430"/>
    </source>
</evidence>
<protein>
    <recommendedName>
        <fullName evidence="5">Surface layer protein A domain-containing protein</fullName>
    </recommendedName>
</protein>
<feature type="chain" id="PRO_5039516123" description="Surface layer protein A domain-containing protein" evidence="2">
    <location>
        <begin position="27"/>
        <end position="295"/>
    </location>
</feature>
<reference evidence="3 4" key="1">
    <citation type="submission" date="2015-11" db="EMBL/GenBank/DDBJ databases">
        <title>Draft genome sequences of new species of the genus Lactobacillus isolated from orchardgrass silage.</title>
        <authorList>
            <person name="Tohno M."/>
            <person name="Tanizawa Y."/>
            <person name="Arita M."/>
        </authorList>
    </citation>
    <scope>NUCLEOTIDE SEQUENCE [LARGE SCALE GENOMIC DNA]</scope>
    <source>
        <strain evidence="3 4">IWT140</strain>
    </source>
</reference>
<dbReference type="EMBL" id="BCMH01000013">
    <property type="protein sequence ID" value="GAX04193.1"/>
    <property type="molecule type" value="Genomic_DNA"/>
</dbReference>
<dbReference type="Proteomes" id="UP000198430">
    <property type="component" value="Unassembled WGS sequence"/>
</dbReference>
<dbReference type="RefSeq" id="WP_089089143.1">
    <property type="nucleotide sequence ID" value="NZ_BCMH01000013.1"/>
</dbReference>
<gene>
    <name evidence="3" type="ORF">IWT140_01831</name>
</gene>
<sequence>MKHLVAKSGLTAITAFALFGGASVLATDSNTPSFSTVAKAATVSQSQLKSDVQTMVAARNEGGNYVKEVIDGEQLSEFSDDPMEAYNDERGRGFGQVPGALHYELSQDFSMFNQDYAGLMIVYNGFKDRFSSTDQAVLAQDIKDINSAKNSEDKAEKASAFGNDLGSAVDNYGATVTKIESASAAAPKPAAEKPTAPKPAAKKTVTKKSYVSKLTAKKTSSKKYVKITGTVKLYKSAKYAYISTYKGHVHVKLNSKHQFSKTVYAPKAKHVKVKAGSYSHGHFKAVTSYKTVTVH</sequence>
<feature type="region of interest" description="Disordered" evidence="1">
    <location>
        <begin position="183"/>
        <end position="204"/>
    </location>
</feature>
<keyword evidence="2" id="KW-0732">Signal</keyword>
<accession>A0A1Z5IQZ9</accession>
<proteinExistence type="predicted"/>
<feature type="signal peptide" evidence="2">
    <location>
        <begin position="1"/>
        <end position="26"/>
    </location>
</feature>